<dbReference type="SUPFAM" id="SSF52540">
    <property type="entry name" value="P-loop containing nucleoside triphosphate hydrolases"/>
    <property type="match status" value="1"/>
</dbReference>
<dbReference type="AlphaFoldDB" id="A0A6A4YME8"/>
<evidence type="ECO:0000256" key="7">
    <source>
        <dbReference type="ARBA" id="ARBA00022989"/>
    </source>
</evidence>
<dbReference type="CDD" id="cd03250">
    <property type="entry name" value="ABCC_MRP_domain1"/>
    <property type="match status" value="1"/>
</dbReference>
<evidence type="ECO:0000256" key="5">
    <source>
        <dbReference type="ARBA" id="ARBA00022741"/>
    </source>
</evidence>
<dbReference type="InterPro" id="IPR003593">
    <property type="entry name" value="AAA+_ATPase"/>
</dbReference>
<dbReference type="SMART" id="SM00382">
    <property type="entry name" value="AAA"/>
    <property type="match status" value="1"/>
</dbReference>
<dbReference type="InterPro" id="IPR003439">
    <property type="entry name" value="ABC_transporter-like_ATP-bd"/>
</dbReference>
<dbReference type="GO" id="GO:0005524">
    <property type="term" value="F:ATP binding"/>
    <property type="evidence" value="ECO:0007669"/>
    <property type="project" value="UniProtKB-KW"/>
</dbReference>
<feature type="domain" description="ABC transporter" evidence="10">
    <location>
        <begin position="414"/>
        <end position="637"/>
    </location>
</feature>
<feature type="transmembrane region" description="Helical" evidence="9">
    <location>
        <begin position="84"/>
        <end position="106"/>
    </location>
</feature>
<reference evidence="12" key="1">
    <citation type="submission" date="2019-06" db="EMBL/GenBank/DDBJ databases">
        <title>Genomics analysis of Aphanomyces spp. identifies a new class of oomycete effector associated with host adaptation.</title>
        <authorList>
            <person name="Gaulin E."/>
        </authorList>
    </citation>
    <scope>NUCLEOTIDE SEQUENCE</scope>
    <source>
        <strain evidence="12">CBS 578.67</strain>
    </source>
</reference>
<dbReference type="PANTHER" id="PTHR24223:SF443">
    <property type="entry name" value="MULTIDRUG-RESISTANCE LIKE PROTEIN 1, ISOFORM I"/>
    <property type="match status" value="1"/>
</dbReference>
<evidence type="ECO:0000259" key="11">
    <source>
        <dbReference type="PROSITE" id="PS50929"/>
    </source>
</evidence>
<evidence type="ECO:0000256" key="8">
    <source>
        <dbReference type="ARBA" id="ARBA00023136"/>
    </source>
</evidence>
<feature type="non-terminal residue" evidence="12">
    <location>
        <position position="687"/>
    </location>
</feature>
<comment type="subcellular location">
    <subcellularLocation>
        <location evidence="1">Vacuole membrane</location>
        <topology evidence="1">Multi-pass membrane protein</topology>
    </subcellularLocation>
</comment>
<dbReference type="PROSITE" id="PS50929">
    <property type="entry name" value="ABC_TM1F"/>
    <property type="match status" value="1"/>
</dbReference>
<proteinExistence type="predicted"/>
<evidence type="ECO:0000313" key="12">
    <source>
        <dbReference type="EMBL" id="KAF0697596.1"/>
    </source>
</evidence>
<dbReference type="InterPro" id="IPR027417">
    <property type="entry name" value="P-loop_NTPase"/>
</dbReference>
<evidence type="ECO:0000256" key="6">
    <source>
        <dbReference type="ARBA" id="ARBA00022840"/>
    </source>
</evidence>
<evidence type="ECO:0000259" key="10">
    <source>
        <dbReference type="PROSITE" id="PS50893"/>
    </source>
</evidence>
<dbReference type="InterPro" id="IPR050173">
    <property type="entry name" value="ABC_transporter_C-like"/>
</dbReference>
<evidence type="ECO:0000256" key="3">
    <source>
        <dbReference type="ARBA" id="ARBA00022692"/>
    </source>
</evidence>
<evidence type="ECO:0000256" key="9">
    <source>
        <dbReference type="SAM" id="Phobius"/>
    </source>
</evidence>
<dbReference type="Pfam" id="PF00005">
    <property type="entry name" value="ABC_tran"/>
    <property type="match status" value="1"/>
</dbReference>
<feature type="transmembrane region" description="Helical" evidence="9">
    <location>
        <begin position="232"/>
        <end position="251"/>
    </location>
</feature>
<dbReference type="Gene3D" id="3.40.50.300">
    <property type="entry name" value="P-loop containing nucleotide triphosphate hydrolases"/>
    <property type="match status" value="1"/>
</dbReference>
<dbReference type="InterPro" id="IPR044746">
    <property type="entry name" value="ABCC_6TM_D1"/>
</dbReference>
<gene>
    <name evidence="12" type="ORF">As57867_011680</name>
</gene>
<keyword evidence="7 9" id="KW-1133">Transmembrane helix</keyword>
<evidence type="ECO:0000256" key="1">
    <source>
        <dbReference type="ARBA" id="ARBA00004128"/>
    </source>
</evidence>
<dbReference type="EMBL" id="VJMH01005301">
    <property type="protein sequence ID" value="KAF0697596.1"/>
    <property type="molecule type" value="Genomic_DNA"/>
</dbReference>
<name>A0A6A4YME8_9STRA</name>
<dbReference type="GO" id="GO:0005774">
    <property type="term" value="C:vacuolar membrane"/>
    <property type="evidence" value="ECO:0007669"/>
    <property type="project" value="UniProtKB-SubCell"/>
</dbReference>
<evidence type="ECO:0008006" key="13">
    <source>
        <dbReference type="Google" id="ProtNLM"/>
    </source>
</evidence>
<dbReference type="FunFam" id="1.20.1560.10:FF:000006">
    <property type="entry name" value="ATP-binding cassette, sub-family C (CFTR/MRP), member 9"/>
    <property type="match status" value="1"/>
</dbReference>
<dbReference type="Pfam" id="PF00664">
    <property type="entry name" value="ABC_membrane"/>
    <property type="match status" value="1"/>
</dbReference>
<keyword evidence="5" id="KW-0547">Nucleotide-binding</keyword>
<comment type="caution">
    <text evidence="12">The sequence shown here is derived from an EMBL/GenBank/DDBJ whole genome shotgun (WGS) entry which is preliminary data.</text>
</comment>
<organism evidence="12">
    <name type="scientific">Aphanomyces stellatus</name>
    <dbReference type="NCBI Taxonomy" id="120398"/>
    <lineage>
        <taxon>Eukaryota</taxon>
        <taxon>Sar</taxon>
        <taxon>Stramenopiles</taxon>
        <taxon>Oomycota</taxon>
        <taxon>Saprolegniomycetes</taxon>
        <taxon>Saprolegniales</taxon>
        <taxon>Verrucalvaceae</taxon>
        <taxon>Aphanomyces</taxon>
    </lineage>
</organism>
<dbReference type="InterPro" id="IPR011527">
    <property type="entry name" value="ABC1_TM_dom"/>
</dbReference>
<feature type="domain" description="ABC transmembrane type-1" evidence="11">
    <location>
        <begin position="90"/>
        <end position="371"/>
    </location>
</feature>
<dbReference type="PROSITE" id="PS50893">
    <property type="entry name" value="ABC_TRANSPORTER_2"/>
    <property type="match status" value="1"/>
</dbReference>
<dbReference type="PANTHER" id="PTHR24223">
    <property type="entry name" value="ATP-BINDING CASSETTE SUB-FAMILY C"/>
    <property type="match status" value="1"/>
</dbReference>
<dbReference type="FunFam" id="3.40.50.300:FF:000997">
    <property type="entry name" value="Multidrug resistance-associated protein 1"/>
    <property type="match status" value="1"/>
</dbReference>
<dbReference type="GO" id="GO:0140359">
    <property type="term" value="F:ABC-type transporter activity"/>
    <property type="evidence" value="ECO:0007669"/>
    <property type="project" value="InterPro"/>
</dbReference>
<keyword evidence="4" id="KW-0677">Repeat</keyword>
<feature type="transmembrane region" description="Helical" evidence="9">
    <location>
        <begin position="306"/>
        <end position="335"/>
    </location>
</feature>
<keyword evidence="3 9" id="KW-0812">Transmembrane</keyword>
<keyword evidence="6" id="KW-0067">ATP-binding</keyword>
<dbReference type="OrthoDB" id="78016at2759"/>
<sequence length="687" mass="76073">MKGPKYASVSVETPTRKHPLDQAGNFSTLFFGWAQPLLRLGNERQLHPDDVWPLQPENQCGVVGRLFEPAFTQSRSILWTMLSLFGWQWLVVGLMQMLAVVASFFGPYVLQQIVSSMETDSFDVNWSLLLIASLVAVRILAALLATHSSMQAQLIVIKVTSALQHLLFQKSLRLDAASRRTKSTGEISNLFLSDIPTIVYFSTQFNQLWILPLQVVLTMVMLYNLIGWSTFVGAGVILVTIGANNITASGLQRSFSALTKLKDTRMKAVNEVFGAIQIIKFNAWEDKFADKLHTGRAAELRTLLTIFVWNSVGIFVAYLGPTVVTIVTFATYTLLQHETLTAAKLFTALNLFSMLRSPFVDFSFIIGDAIRSLVALRRHMAFLDMNEKPTDNVLTPTTIGEAKLKTYAKHDVVVALDDVTIGWDDTKPLFEKLTLTIQRGELVVIHGAVGEGKSSLCAALLGEMDKFNGSIFVGGRVAYFAQQPWIQNLTIRENILFGKPYDRVKYNRVIDACALTKDLTLFPAGDRTEIGQKGINLSGGQKARISLARACYSDADILILDSPLSAVDAIVQNEIFTKCFLGLLRNKTVLLVTHSPEIIQSNCIDRTIEVKNGCIIDSGRINKCDKLKPLIEPLAGRTRYLVDQDEDVAESPSKVDWSSDYSLLVSPTVSTPMGSTELFTPFSATSH</sequence>
<keyword evidence="2" id="KW-0813">Transport</keyword>
<dbReference type="InterPro" id="IPR036640">
    <property type="entry name" value="ABC1_TM_sf"/>
</dbReference>
<dbReference type="SUPFAM" id="SSF90123">
    <property type="entry name" value="ABC transporter transmembrane region"/>
    <property type="match status" value="1"/>
</dbReference>
<evidence type="ECO:0000256" key="2">
    <source>
        <dbReference type="ARBA" id="ARBA00022448"/>
    </source>
</evidence>
<dbReference type="Gene3D" id="1.20.1560.10">
    <property type="entry name" value="ABC transporter type 1, transmembrane domain"/>
    <property type="match status" value="1"/>
</dbReference>
<keyword evidence="8 9" id="KW-0472">Membrane</keyword>
<accession>A0A6A4YME8</accession>
<dbReference type="GO" id="GO:0016887">
    <property type="term" value="F:ATP hydrolysis activity"/>
    <property type="evidence" value="ECO:0007669"/>
    <property type="project" value="InterPro"/>
</dbReference>
<dbReference type="CDD" id="cd18579">
    <property type="entry name" value="ABC_6TM_ABCC_D1"/>
    <property type="match status" value="1"/>
</dbReference>
<evidence type="ECO:0000256" key="4">
    <source>
        <dbReference type="ARBA" id="ARBA00022737"/>
    </source>
</evidence>
<feature type="transmembrane region" description="Helical" evidence="9">
    <location>
        <begin position="126"/>
        <end position="145"/>
    </location>
</feature>
<protein>
    <recommendedName>
        <fullName evidence="13">ABC transmembrane type-1 domain-containing protein</fullName>
    </recommendedName>
</protein>